<feature type="signal peptide" evidence="2">
    <location>
        <begin position="1"/>
        <end position="19"/>
    </location>
</feature>
<name>A0ABS6XY67_9FLAO</name>
<dbReference type="Proteomes" id="UP000812031">
    <property type="component" value="Unassembled WGS sequence"/>
</dbReference>
<keyword evidence="2" id="KW-0732">Signal</keyword>
<evidence type="ECO:0000256" key="1">
    <source>
        <dbReference type="PROSITE-ProRule" id="PRU00023"/>
    </source>
</evidence>
<evidence type="ECO:0000313" key="4">
    <source>
        <dbReference type="Proteomes" id="UP000812031"/>
    </source>
</evidence>
<dbReference type="PANTHER" id="PTHR24198:SF165">
    <property type="entry name" value="ANKYRIN REPEAT-CONTAINING PROTEIN-RELATED"/>
    <property type="match status" value="1"/>
</dbReference>
<dbReference type="PROSITE" id="PS50297">
    <property type="entry name" value="ANK_REP_REGION"/>
    <property type="match status" value="3"/>
</dbReference>
<proteinExistence type="predicted"/>
<accession>A0ABS6XY67</accession>
<feature type="repeat" description="ANK" evidence="1">
    <location>
        <begin position="91"/>
        <end position="123"/>
    </location>
</feature>
<organism evidence="3 4">
    <name type="scientific">Flavobacterium taihuense</name>
    <dbReference type="NCBI Taxonomy" id="2857508"/>
    <lineage>
        <taxon>Bacteria</taxon>
        <taxon>Pseudomonadati</taxon>
        <taxon>Bacteroidota</taxon>
        <taxon>Flavobacteriia</taxon>
        <taxon>Flavobacteriales</taxon>
        <taxon>Flavobacteriaceae</taxon>
        <taxon>Flavobacterium</taxon>
    </lineage>
</organism>
<dbReference type="InterPro" id="IPR002110">
    <property type="entry name" value="Ankyrin_rpt"/>
</dbReference>
<keyword evidence="1" id="KW-0040">ANK repeat</keyword>
<keyword evidence="4" id="KW-1185">Reference proteome</keyword>
<dbReference type="SMART" id="SM00248">
    <property type="entry name" value="ANK"/>
    <property type="match status" value="8"/>
</dbReference>
<sequence>MKNIFSISFILVASLFVSAQQKNTLLEQSFWKTAPDVASVQAEIAKGNNPSASNDRSFDAVVIAINNDAPNATIKFLLEQPGNGVNKPTHDNRIYLHWAAGKGNQEIVEYLIAKGSDLNLEDSHGALPITAAASNGVTNTAVYEAFFKAGVDPKKKYTNETNLLLMAIPFDKNLALTDYFVTKGMSLKDIDKDGSTAFDYATKTGNLTLLKSILEKGVKPTDNALLIAAQGSRRDANTLETYKYLVEDLKLKPTATNSEGQNALHFLVTKPKQTEIISYFLSKGVDANKSDNDGNTPLIVAASGKESYGTVEQLIPLTKNINAQNKKGESALTKAIQSGTNETATLLLEKGADAKVLDKDENNLGFYLIDSYRPQMGMGRGPETGNAPKQDPFDTKTKLLQDKGLNLSTPQKDGNTLYHFAVAKNDLTLLKKIADLNIDINAKNKDGLTALHKAAMISKDDTLLKYLLSIGAKKEIATDFDESPYALAKENESLTKNKTDLEFLK</sequence>
<feature type="repeat" description="ANK" evidence="1">
    <location>
        <begin position="413"/>
        <end position="445"/>
    </location>
</feature>
<feature type="repeat" description="ANK" evidence="1">
    <location>
        <begin position="446"/>
        <end position="479"/>
    </location>
</feature>
<feature type="repeat" description="ANK" evidence="1">
    <location>
        <begin position="293"/>
        <end position="326"/>
    </location>
</feature>
<gene>
    <name evidence="3" type="ORF">KZH69_14150</name>
</gene>
<evidence type="ECO:0000313" key="3">
    <source>
        <dbReference type="EMBL" id="MBW4361631.1"/>
    </source>
</evidence>
<comment type="caution">
    <text evidence="3">The sequence shown here is derived from an EMBL/GenBank/DDBJ whole genome shotgun (WGS) entry which is preliminary data.</text>
</comment>
<dbReference type="PANTHER" id="PTHR24198">
    <property type="entry name" value="ANKYRIN REPEAT AND PROTEIN KINASE DOMAIN-CONTAINING PROTEIN"/>
    <property type="match status" value="1"/>
</dbReference>
<protein>
    <submittedName>
        <fullName evidence="3">Ankyrin repeat domain-containing protein</fullName>
    </submittedName>
</protein>
<dbReference type="Pfam" id="PF13637">
    <property type="entry name" value="Ank_4"/>
    <property type="match status" value="1"/>
</dbReference>
<feature type="repeat" description="ANK" evidence="1">
    <location>
        <begin position="327"/>
        <end position="359"/>
    </location>
</feature>
<feature type="chain" id="PRO_5045403837" evidence="2">
    <location>
        <begin position="20"/>
        <end position="505"/>
    </location>
</feature>
<dbReference type="Pfam" id="PF12796">
    <property type="entry name" value="Ank_2"/>
    <property type="match status" value="2"/>
</dbReference>
<dbReference type="PROSITE" id="PS50088">
    <property type="entry name" value="ANK_REPEAT"/>
    <property type="match status" value="6"/>
</dbReference>
<feature type="repeat" description="ANK" evidence="1">
    <location>
        <begin position="259"/>
        <end position="292"/>
    </location>
</feature>
<dbReference type="RefSeq" id="WP_219318132.1">
    <property type="nucleotide sequence ID" value="NZ_JAHWYN010000013.1"/>
</dbReference>
<evidence type="ECO:0000256" key="2">
    <source>
        <dbReference type="SAM" id="SignalP"/>
    </source>
</evidence>
<reference evidence="3 4" key="1">
    <citation type="submission" date="2021-07" db="EMBL/GenBank/DDBJ databases">
        <title>Flavobacterium sp. nov. isolated from sediment on the Taihu Lake.</title>
        <authorList>
            <person name="Qu J.-H."/>
        </authorList>
    </citation>
    <scope>NUCLEOTIDE SEQUENCE [LARGE SCALE GENOMIC DNA]</scope>
    <source>
        <strain evidence="3 4">NAS39</strain>
    </source>
</reference>
<dbReference type="EMBL" id="JAHWYN010000013">
    <property type="protein sequence ID" value="MBW4361631.1"/>
    <property type="molecule type" value="Genomic_DNA"/>
</dbReference>